<dbReference type="PROSITE" id="PS00061">
    <property type="entry name" value="ADH_SHORT"/>
    <property type="match status" value="1"/>
</dbReference>
<comment type="similarity">
    <text evidence="1 4">Belongs to the short-chain dehydrogenases/reductases (SDR) family.</text>
</comment>
<name>A0A1C1A763_9BACL</name>
<evidence type="ECO:0000256" key="1">
    <source>
        <dbReference type="ARBA" id="ARBA00006484"/>
    </source>
</evidence>
<keyword evidence="6" id="KW-1185">Reference proteome</keyword>
<dbReference type="InterPro" id="IPR020904">
    <property type="entry name" value="Sc_DH/Rdtase_CS"/>
</dbReference>
<dbReference type="PANTHER" id="PTHR43490:SF99">
    <property type="entry name" value="SHORT-CHAIN DEHYDROGENASE_REDUCTASE"/>
    <property type="match status" value="1"/>
</dbReference>
<evidence type="ECO:0000313" key="5">
    <source>
        <dbReference type="EMBL" id="OCT16394.1"/>
    </source>
</evidence>
<accession>A0A1C1A763</accession>
<dbReference type="OrthoDB" id="5786478at2"/>
<dbReference type="PANTHER" id="PTHR43490">
    <property type="entry name" value="(+)-NEOMENTHOL DEHYDROGENASE"/>
    <property type="match status" value="1"/>
</dbReference>
<dbReference type="Gene3D" id="3.40.50.720">
    <property type="entry name" value="NAD(P)-binding Rossmann-like Domain"/>
    <property type="match status" value="1"/>
</dbReference>
<dbReference type="InterPro" id="IPR002347">
    <property type="entry name" value="SDR_fam"/>
</dbReference>
<dbReference type="Pfam" id="PF00106">
    <property type="entry name" value="adh_short"/>
    <property type="match status" value="1"/>
</dbReference>
<evidence type="ECO:0000256" key="4">
    <source>
        <dbReference type="RuleBase" id="RU000363"/>
    </source>
</evidence>
<evidence type="ECO:0000256" key="2">
    <source>
        <dbReference type="ARBA" id="ARBA00022857"/>
    </source>
</evidence>
<dbReference type="STRING" id="512399.A8709_02910"/>
<dbReference type="PRINTS" id="PR00080">
    <property type="entry name" value="SDRFAMILY"/>
</dbReference>
<dbReference type="SUPFAM" id="SSF51735">
    <property type="entry name" value="NAD(P)-binding Rossmann-fold domains"/>
    <property type="match status" value="1"/>
</dbReference>
<dbReference type="AlphaFoldDB" id="A0A1C1A763"/>
<organism evidence="5 6">
    <name type="scientific">Paenibacillus pectinilyticus</name>
    <dbReference type="NCBI Taxonomy" id="512399"/>
    <lineage>
        <taxon>Bacteria</taxon>
        <taxon>Bacillati</taxon>
        <taxon>Bacillota</taxon>
        <taxon>Bacilli</taxon>
        <taxon>Bacillales</taxon>
        <taxon>Paenibacillaceae</taxon>
        <taxon>Paenibacillus</taxon>
    </lineage>
</organism>
<protein>
    <submittedName>
        <fullName evidence="5">Short-chain dehydrogenase</fullName>
    </submittedName>
</protein>
<comment type="caution">
    <text evidence="5">The sequence shown here is derived from an EMBL/GenBank/DDBJ whole genome shotgun (WGS) entry which is preliminary data.</text>
</comment>
<dbReference type="PRINTS" id="PR00081">
    <property type="entry name" value="GDHRDH"/>
</dbReference>
<evidence type="ECO:0000313" key="6">
    <source>
        <dbReference type="Proteomes" id="UP000093309"/>
    </source>
</evidence>
<keyword evidence="3" id="KW-0560">Oxidoreductase</keyword>
<proteinExistence type="inferred from homology"/>
<dbReference type="InterPro" id="IPR036291">
    <property type="entry name" value="NAD(P)-bd_dom_sf"/>
</dbReference>
<dbReference type="EMBL" id="LYPC01000011">
    <property type="protein sequence ID" value="OCT16394.1"/>
    <property type="molecule type" value="Genomic_DNA"/>
</dbReference>
<dbReference type="GO" id="GO:0016491">
    <property type="term" value="F:oxidoreductase activity"/>
    <property type="evidence" value="ECO:0007669"/>
    <property type="project" value="UniProtKB-KW"/>
</dbReference>
<reference evidence="6" key="1">
    <citation type="submission" date="2016-05" db="EMBL/GenBank/DDBJ databases">
        <title>Paenibacillus oryzae. sp. nov., isolated from the rice root.</title>
        <authorList>
            <person name="Zhang J."/>
            <person name="Zhang X."/>
        </authorList>
    </citation>
    <scope>NUCLEOTIDE SEQUENCE [LARGE SCALE GENOMIC DNA]</scope>
    <source>
        <strain evidence="6">KCTC13222</strain>
    </source>
</reference>
<keyword evidence="2" id="KW-0521">NADP</keyword>
<dbReference type="RefSeq" id="WP_065851166.1">
    <property type="nucleotide sequence ID" value="NZ_LYPC01000011.1"/>
</dbReference>
<sequence length="230" mass="24480">MTLTLITGGNKGLGFEAARRLIELGHTVYIGARDAERGLKAAEELGARFVLLDVTDTNSVHAAATEIMQKEGRIDVLINNAGITGAFKKPEDITVDDIRQTYETNVFGIVRVTHAFLPLLHMSESPVIVNVSSGLGSFGMVTNPDTLESKVNALSYTSSKSAVTMLTVQYATGLPSIRINAVDPGPTKTDLSGHGHQTVQEGTDAIVRMATIGKDGPTGTFTDRNGVVPW</sequence>
<evidence type="ECO:0000256" key="3">
    <source>
        <dbReference type="ARBA" id="ARBA00023002"/>
    </source>
</evidence>
<gene>
    <name evidence="5" type="ORF">A8709_02910</name>
</gene>
<dbReference type="Proteomes" id="UP000093309">
    <property type="component" value="Unassembled WGS sequence"/>
</dbReference>